<dbReference type="PROSITE" id="PS50995">
    <property type="entry name" value="HTH_MARR_2"/>
    <property type="match status" value="1"/>
</dbReference>
<dbReference type="SMART" id="SM00347">
    <property type="entry name" value="HTH_MARR"/>
    <property type="match status" value="1"/>
</dbReference>
<dbReference type="RefSeq" id="WP_077806265.1">
    <property type="nucleotide sequence ID" value="NZ_BJXS01000008.1"/>
</dbReference>
<dbReference type="GO" id="GO:0003677">
    <property type="term" value="F:DNA binding"/>
    <property type="evidence" value="ECO:0007669"/>
    <property type="project" value="UniProtKB-KW"/>
</dbReference>
<dbReference type="InterPro" id="IPR036390">
    <property type="entry name" value="WH_DNA-bd_sf"/>
</dbReference>
<dbReference type="InterPro" id="IPR000835">
    <property type="entry name" value="HTH_MarR-typ"/>
</dbReference>
<dbReference type="Pfam" id="PF12802">
    <property type="entry name" value="MarR_2"/>
    <property type="match status" value="1"/>
</dbReference>
<dbReference type="PROSITE" id="PS01117">
    <property type="entry name" value="HTH_MARR_1"/>
    <property type="match status" value="1"/>
</dbReference>
<keyword evidence="1" id="KW-0805">Transcription regulation</keyword>
<accession>A0A1U9KNE0</accession>
<proteinExistence type="predicted"/>
<keyword evidence="3" id="KW-0804">Transcription</keyword>
<evidence type="ECO:0000313" key="5">
    <source>
        <dbReference type="Proteomes" id="UP000188604"/>
    </source>
</evidence>
<gene>
    <name evidence="4" type="ORF">A0U93_04315</name>
</gene>
<dbReference type="PRINTS" id="PR00598">
    <property type="entry name" value="HTHMARR"/>
</dbReference>
<reference evidence="4 5" key="1">
    <citation type="submission" date="2016-03" db="EMBL/GenBank/DDBJ databases">
        <title>Acetic acid bacteria sequencing.</title>
        <authorList>
            <person name="Brandt J."/>
            <person name="Jakob F."/>
            <person name="Vogel R.F."/>
        </authorList>
    </citation>
    <scope>NUCLEOTIDE SEQUENCE [LARGE SCALE GENOMIC DNA]</scope>
    <source>
        <strain evidence="4 5">NBRC 101099</strain>
    </source>
</reference>
<dbReference type="AlphaFoldDB" id="A0A1U9KNE0"/>
<dbReference type="EMBL" id="CP014691">
    <property type="protein sequence ID" value="AQS87288.1"/>
    <property type="molecule type" value="Genomic_DNA"/>
</dbReference>
<dbReference type="InterPro" id="IPR036388">
    <property type="entry name" value="WH-like_DNA-bd_sf"/>
</dbReference>
<evidence type="ECO:0000256" key="2">
    <source>
        <dbReference type="ARBA" id="ARBA00023125"/>
    </source>
</evidence>
<sequence length="162" mass="18286">MNGGASGRAGDVAGSAHLFLREEQLRLGYESMLRVGRELARVCDDILQRENLGPAHQRVLFLIATHPGMTMTRILQMLHITKQSLNRVLQELVAREFVERRGKTEDRRLKLLFLTEKGRLLEAAMFDLQRERLIQAYRGAGGTAVEGFRRVLGQLMSDLDAA</sequence>
<dbReference type="GO" id="GO:0006950">
    <property type="term" value="P:response to stress"/>
    <property type="evidence" value="ECO:0007669"/>
    <property type="project" value="TreeGrafter"/>
</dbReference>
<dbReference type="SUPFAM" id="SSF46785">
    <property type="entry name" value="Winged helix' DNA-binding domain"/>
    <property type="match status" value="1"/>
</dbReference>
<dbReference type="InterPro" id="IPR023187">
    <property type="entry name" value="Tscrpt_reg_MarR-type_CS"/>
</dbReference>
<evidence type="ECO:0000256" key="1">
    <source>
        <dbReference type="ARBA" id="ARBA00023015"/>
    </source>
</evidence>
<organism evidence="4 5">
    <name type="scientific">Neoasaia chiangmaiensis</name>
    <dbReference type="NCBI Taxonomy" id="320497"/>
    <lineage>
        <taxon>Bacteria</taxon>
        <taxon>Pseudomonadati</taxon>
        <taxon>Pseudomonadota</taxon>
        <taxon>Alphaproteobacteria</taxon>
        <taxon>Acetobacterales</taxon>
        <taxon>Acetobacteraceae</taxon>
        <taxon>Neoasaia</taxon>
    </lineage>
</organism>
<dbReference type="PANTHER" id="PTHR33164">
    <property type="entry name" value="TRANSCRIPTIONAL REGULATOR, MARR FAMILY"/>
    <property type="match status" value="1"/>
</dbReference>
<dbReference type="STRING" id="320497.A0U93_04315"/>
<dbReference type="GO" id="GO:0003700">
    <property type="term" value="F:DNA-binding transcription factor activity"/>
    <property type="evidence" value="ECO:0007669"/>
    <property type="project" value="InterPro"/>
</dbReference>
<dbReference type="OrthoDB" id="9799368at2"/>
<keyword evidence="5" id="KW-1185">Reference proteome</keyword>
<keyword evidence="2" id="KW-0238">DNA-binding</keyword>
<protein>
    <submittedName>
        <fullName evidence="4">Uncharacterized protein</fullName>
    </submittedName>
</protein>
<dbReference type="InterPro" id="IPR039422">
    <property type="entry name" value="MarR/SlyA-like"/>
</dbReference>
<dbReference type="PANTHER" id="PTHR33164:SF44">
    <property type="entry name" value="TRANSCRIPTIONAL REGULATORY PROTEIN"/>
    <property type="match status" value="1"/>
</dbReference>
<evidence type="ECO:0000256" key="3">
    <source>
        <dbReference type="ARBA" id="ARBA00023163"/>
    </source>
</evidence>
<dbReference type="Proteomes" id="UP000188604">
    <property type="component" value="Chromosome"/>
</dbReference>
<evidence type="ECO:0000313" key="4">
    <source>
        <dbReference type="EMBL" id="AQS87288.1"/>
    </source>
</evidence>
<name>A0A1U9KNE0_9PROT</name>
<dbReference type="KEGG" id="nch:A0U93_04315"/>
<dbReference type="Gene3D" id="1.10.10.10">
    <property type="entry name" value="Winged helix-like DNA-binding domain superfamily/Winged helix DNA-binding domain"/>
    <property type="match status" value="1"/>
</dbReference>